<dbReference type="GO" id="GO:0005524">
    <property type="term" value="F:ATP binding"/>
    <property type="evidence" value="ECO:0007669"/>
    <property type="project" value="UniProtKB-KW"/>
</dbReference>
<evidence type="ECO:0000313" key="10">
    <source>
        <dbReference type="EMBL" id="OQS04428.1"/>
    </source>
</evidence>
<dbReference type="GO" id="GO:0110051">
    <property type="term" value="P:metabolite repair"/>
    <property type="evidence" value="ECO:0007669"/>
    <property type="project" value="TreeGrafter"/>
</dbReference>
<dbReference type="GO" id="GO:0047453">
    <property type="term" value="F:ATP-dependent NAD(P)H-hydrate dehydratase activity"/>
    <property type="evidence" value="ECO:0007669"/>
    <property type="project" value="UniProtKB-UniRule"/>
</dbReference>
<evidence type="ECO:0000256" key="5">
    <source>
        <dbReference type="ARBA" id="ARBA00023027"/>
    </source>
</evidence>
<comment type="function">
    <text evidence="8">Catalyzes the dehydration of the S-form of NAD(P)HX at the expense of ATP, which is converted to ADP. Together with NAD(P)HX epimerase, which catalyzes the epimerization of the S- and R-forms, the enzyme allows the repair of both epimers of NAD(P)HX, a damaged form of NAD(P)H that is a result of enzymatic or heat-dependent hydration.</text>
</comment>
<dbReference type="CDD" id="cd01171">
    <property type="entry name" value="YXKO-related"/>
    <property type="match status" value="1"/>
</dbReference>
<protein>
    <recommendedName>
        <fullName evidence="8">ATP-dependent (S)-NAD(P)H-hydrate dehydratase</fullName>
        <ecNumber evidence="8">4.2.1.93</ecNumber>
    </recommendedName>
    <alternativeName>
        <fullName evidence="8">ATP-dependent NAD(P)HX dehydratase</fullName>
    </alternativeName>
</protein>
<keyword evidence="4" id="KW-0521">NADP</keyword>
<keyword evidence="3 8" id="KW-0067">ATP-binding</keyword>
<feature type="binding site" evidence="8">
    <location>
        <position position="112"/>
    </location>
    <ligand>
        <name>(6S)-NADPHX</name>
        <dbReference type="ChEBI" id="CHEBI:64076"/>
    </ligand>
</feature>
<dbReference type="PROSITE" id="PS01050">
    <property type="entry name" value="YJEF_C_2"/>
    <property type="match status" value="1"/>
</dbReference>
<dbReference type="STRING" id="74557.A0A1W0A2E7"/>
<dbReference type="Pfam" id="PF01256">
    <property type="entry name" value="Carb_kinase"/>
    <property type="match status" value="1"/>
</dbReference>
<accession>A0A1W0A2E7</accession>
<dbReference type="EMBL" id="JNBS01000617">
    <property type="protein sequence ID" value="OQS04428.1"/>
    <property type="molecule type" value="Genomic_DNA"/>
</dbReference>
<comment type="caution">
    <text evidence="10">The sequence shown here is derived from an EMBL/GenBank/DDBJ whole genome shotgun (WGS) entry which is preliminary data.</text>
</comment>
<dbReference type="GO" id="GO:0046496">
    <property type="term" value="P:nicotinamide nucleotide metabolic process"/>
    <property type="evidence" value="ECO:0007669"/>
    <property type="project" value="UniProtKB-UniRule"/>
</dbReference>
<keyword evidence="2 8" id="KW-0547">Nucleotide-binding</keyword>
<dbReference type="PANTHER" id="PTHR12592:SF0">
    <property type="entry name" value="ATP-DEPENDENT (S)-NAD(P)H-HYDRATE DEHYDRATASE"/>
    <property type="match status" value="1"/>
</dbReference>
<dbReference type="AlphaFoldDB" id="A0A1W0A2E7"/>
<evidence type="ECO:0000256" key="3">
    <source>
        <dbReference type="ARBA" id="ARBA00022840"/>
    </source>
</evidence>
<comment type="similarity">
    <text evidence="8">Belongs to the NnrD/CARKD family.</text>
</comment>
<evidence type="ECO:0000259" key="9">
    <source>
        <dbReference type="PROSITE" id="PS51383"/>
    </source>
</evidence>
<dbReference type="SUPFAM" id="SSF53613">
    <property type="entry name" value="Ribokinase-like"/>
    <property type="match status" value="1"/>
</dbReference>
<evidence type="ECO:0000256" key="6">
    <source>
        <dbReference type="ARBA" id="ARBA00023239"/>
    </source>
</evidence>
<reference evidence="10 11" key="1">
    <citation type="journal article" date="2014" name="Genome Biol. Evol.">
        <title>The secreted proteins of Achlya hypogyna and Thraustotheca clavata identify the ancestral oomycete secretome and reveal gene acquisitions by horizontal gene transfer.</title>
        <authorList>
            <person name="Misner I."/>
            <person name="Blouin N."/>
            <person name="Leonard G."/>
            <person name="Richards T.A."/>
            <person name="Lane C.E."/>
        </authorList>
    </citation>
    <scope>NUCLEOTIDE SEQUENCE [LARGE SCALE GENOMIC DNA]</scope>
    <source>
        <strain evidence="10 11">ATCC 34112</strain>
    </source>
</reference>
<comment type="catalytic activity">
    <reaction evidence="7 8">
        <text>(6S)-NADPHX + ATP = ADP + phosphate + NADPH + H(+)</text>
        <dbReference type="Rhea" id="RHEA:32231"/>
        <dbReference type="ChEBI" id="CHEBI:15378"/>
        <dbReference type="ChEBI" id="CHEBI:30616"/>
        <dbReference type="ChEBI" id="CHEBI:43474"/>
        <dbReference type="ChEBI" id="CHEBI:57783"/>
        <dbReference type="ChEBI" id="CHEBI:64076"/>
        <dbReference type="ChEBI" id="CHEBI:456216"/>
        <dbReference type="EC" id="4.2.1.93"/>
    </reaction>
</comment>
<keyword evidence="1 8" id="KW-0597">Phosphoprotein</keyword>
<dbReference type="Gene3D" id="3.40.1190.20">
    <property type="match status" value="1"/>
</dbReference>
<keyword evidence="5 8" id="KW-0520">NAD</keyword>
<dbReference type="OrthoDB" id="8110916at2759"/>
<dbReference type="PANTHER" id="PTHR12592">
    <property type="entry name" value="ATP-DEPENDENT (S)-NAD(P)H-HYDRATE DEHYDRATASE FAMILY MEMBER"/>
    <property type="match status" value="1"/>
</dbReference>
<evidence type="ECO:0000256" key="4">
    <source>
        <dbReference type="ARBA" id="ARBA00022857"/>
    </source>
</evidence>
<feature type="binding site" evidence="8">
    <location>
        <position position="236"/>
    </location>
    <ligand>
        <name>(6S)-NADPHX</name>
        <dbReference type="ChEBI" id="CHEBI:64076"/>
    </ligand>
</feature>
<keyword evidence="11" id="KW-1185">Reference proteome</keyword>
<dbReference type="InterPro" id="IPR029056">
    <property type="entry name" value="Ribokinase-like"/>
</dbReference>
<keyword evidence="6 8" id="KW-0456">Lyase</keyword>
<dbReference type="HAMAP" id="MF_01965">
    <property type="entry name" value="NADHX_dehydratase"/>
    <property type="match status" value="1"/>
</dbReference>
<dbReference type="FunFam" id="3.40.1190.20:FF:000023">
    <property type="entry name" value="ATP-dependent (S)-NAD(P)H-hydrate dehydratase"/>
    <property type="match status" value="1"/>
</dbReference>
<dbReference type="PROSITE" id="PS51383">
    <property type="entry name" value="YJEF_C_3"/>
    <property type="match status" value="1"/>
</dbReference>
<feature type="binding site" evidence="8">
    <location>
        <begin position="165"/>
        <end position="171"/>
    </location>
    <ligand>
        <name>(6S)-NADPHX</name>
        <dbReference type="ChEBI" id="CHEBI:64076"/>
    </ligand>
</feature>
<dbReference type="InterPro" id="IPR000631">
    <property type="entry name" value="CARKD"/>
</dbReference>
<feature type="binding site" evidence="8">
    <location>
        <begin position="226"/>
        <end position="235"/>
    </location>
    <ligand>
        <name>ATP</name>
        <dbReference type="ChEBI" id="CHEBI:30616"/>
    </ligand>
</feature>
<dbReference type="EC" id="4.2.1.93" evidence="8"/>
<comment type="cofactor">
    <cofactor evidence="8">
        <name>Mg(2+)</name>
        <dbReference type="ChEBI" id="CHEBI:18420"/>
    </cofactor>
</comment>
<dbReference type="Proteomes" id="UP000243217">
    <property type="component" value="Unassembled WGS sequence"/>
</dbReference>
<dbReference type="InterPro" id="IPR017953">
    <property type="entry name" value="Carbohydrate_kinase_pred_CS"/>
</dbReference>
<feature type="binding site" evidence="8">
    <location>
        <begin position="207"/>
        <end position="211"/>
    </location>
    <ligand>
        <name>ATP</name>
        <dbReference type="ChEBI" id="CHEBI:30616"/>
    </ligand>
</feature>
<proteinExistence type="inferred from homology"/>
<dbReference type="NCBIfam" id="TIGR00196">
    <property type="entry name" value="yjeF_cterm"/>
    <property type="match status" value="1"/>
</dbReference>
<gene>
    <name evidence="10" type="ORF">THRCLA_03340</name>
</gene>
<name>A0A1W0A2E7_9STRA</name>
<feature type="domain" description="YjeF C-terminal" evidence="9">
    <location>
        <begin position="9"/>
        <end position="309"/>
    </location>
</feature>
<evidence type="ECO:0000256" key="2">
    <source>
        <dbReference type="ARBA" id="ARBA00022741"/>
    </source>
</evidence>
<sequence>MAAQLDRTLVRAIRQAIPSLSNDFHKGQYGKIGIVGGSLEYTGAPYYAGISALKTVRGVDLCHIFCTKEAAIPIKCYSPELIVHPLLTQDTNAIMKINEVLPRLDALVLGPGLGREPFVLDLVKKVVESAKAMQLPMVLDGDALYLLSTDTSLIHGYVHTILTPNIVEYGRLCVATGLMEKLDIHKARLIPPAQLSQSLGNVTVLQKGKQDSVSDGTTTLTNTIEGCPRRCGGQGDVLAGTVGSFLAWHQCQSKLKNQVNEALINPLLVVALGGSMLTRQSAAMAFAEKKRSMTTPDLIQHLGEAFIHLYEN</sequence>
<evidence type="ECO:0000313" key="11">
    <source>
        <dbReference type="Proteomes" id="UP000243217"/>
    </source>
</evidence>
<evidence type="ECO:0000256" key="7">
    <source>
        <dbReference type="ARBA" id="ARBA00047472"/>
    </source>
</evidence>
<evidence type="ECO:0000256" key="8">
    <source>
        <dbReference type="HAMAP-Rule" id="MF_03157"/>
    </source>
</evidence>
<organism evidence="10 11">
    <name type="scientific">Thraustotheca clavata</name>
    <dbReference type="NCBI Taxonomy" id="74557"/>
    <lineage>
        <taxon>Eukaryota</taxon>
        <taxon>Sar</taxon>
        <taxon>Stramenopiles</taxon>
        <taxon>Oomycota</taxon>
        <taxon>Saprolegniomycetes</taxon>
        <taxon>Saprolegniales</taxon>
        <taxon>Achlyaceae</taxon>
        <taxon>Thraustotheca</taxon>
    </lineage>
</organism>
<evidence type="ECO:0000256" key="1">
    <source>
        <dbReference type="ARBA" id="ARBA00022553"/>
    </source>
</evidence>
<comment type="catalytic activity">
    <reaction evidence="8">
        <text>(6S)-NADHX + ATP = ADP + phosphate + NADH + H(+)</text>
        <dbReference type="Rhea" id="RHEA:19017"/>
        <dbReference type="ChEBI" id="CHEBI:15378"/>
        <dbReference type="ChEBI" id="CHEBI:30616"/>
        <dbReference type="ChEBI" id="CHEBI:43474"/>
        <dbReference type="ChEBI" id="CHEBI:57945"/>
        <dbReference type="ChEBI" id="CHEBI:64074"/>
        <dbReference type="ChEBI" id="CHEBI:456216"/>
        <dbReference type="EC" id="4.2.1.93"/>
    </reaction>
</comment>